<evidence type="ECO:0000256" key="2">
    <source>
        <dbReference type="ARBA" id="ARBA00022490"/>
    </source>
</evidence>
<dbReference type="Pfam" id="PF10584">
    <property type="entry name" value="Proteasome_A_N"/>
    <property type="match status" value="1"/>
</dbReference>
<evidence type="ECO:0000256" key="4">
    <source>
        <dbReference type="PROSITE-ProRule" id="PRU00808"/>
    </source>
</evidence>
<sequence length="233" mass="26211">MSYDTALTVFSPDGQLFQVEYAMEAVKRGLCCVGVRGKDTIVLGVEKKAASKLQNVKTIKKVYQLDNNLCMTFSGLNADARILANQTRLQCQQYKIYYEDDPSVDYIAKFTSQQQQKFTQRGGARPYGISTLIAGFDNQNKPKLFQTDPSGACSEWKATSLGKSAKQVKDFLEKHWREGLHEKDALLLTTKALMDVVESGNKNIELCVIRKNTCWFLSEAEVEELTKITAQIQ</sequence>
<dbReference type="SMART" id="SM00948">
    <property type="entry name" value="Proteasome_A_N"/>
    <property type="match status" value="1"/>
</dbReference>
<dbReference type="InterPro" id="IPR050115">
    <property type="entry name" value="Proteasome_alpha"/>
</dbReference>
<proteinExistence type="inferred from homology"/>
<dbReference type="PROSITE" id="PS51475">
    <property type="entry name" value="PROTEASOME_ALPHA_2"/>
    <property type="match status" value="1"/>
</dbReference>
<evidence type="ECO:0000256" key="3">
    <source>
        <dbReference type="ARBA" id="ARBA00022942"/>
    </source>
</evidence>
<evidence type="ECO:0000313" key="7">
    <source>
        <dbReference type="Proteomes" id="UP000688137"/>
    </source>
</evidence>
<dbReference type="Proteomes" id="UP000688137">
    <property type="component" value="Unassembled WGS sequence"/>
</dbReference>
<dbReference type="GO" id="GO:0019773">
    <property type="term" value="C:proteasome core complex, alpha-subunit complex"/>
    <property type="evidence" value="ECO:0007669"/>
    <property type="project" value="UniProtKB-UniRule"/>
</dbReference>
<dbReference type="AlphaFoldDB" id="A0A8S1LE39"/>
<protein>
    <recommendedName>
        <fullName evidence="5">Proteasome alpha-type subunits domain-containing protein</fullName>
    </recommendedName>
</protein>
<comment type="caution">
    <text evidence="6">The sequence shown here is derived from an EMBL/GenBank/DDBJ whole genome shotgun (WGS) entry which is preliminary data.</text>
</comment>
<dbReference type="GO" id="GO:0006511">
    <property type="term" value="P:ubiquitin-dependent protein catabolic process"/>
    <property type="evidence" value="ECO:0007669"/>
    <property type="project" value="InterPro"/>
</dbReference>
<dbReference type="FunFam" id="3.60.20.10:FF:000004">
    <property type="entry name" value="Proteasome subunit alpha type-4"/>
    <property type="match status" value="1"/>
</dbReference>
<organism evidence="6 7">
    <name type="scientific">Paramecium primaurelia</name>
    <dbReference type="NCBI Taxonomy" id="5886"/>
    <lineage>
        <taxon>Eukaryota</taxon>
        <taxon>Sar</taxon>
        <taxon>Alveolata</taxon>
        <taxon>Ciliophora</taxon>
        <taxon>Intramacronucleata</taxon>
        <taxon>Oligohymenophorea</taxon>
        <taxon>Peniculida</taxon>
        <taxon>Parameciidae</taxon>
        <taxon>Paramecium</taxon>
    </lineage>
</organism>
<dbReference type="Pfam" id="PF00227">
    <property type="entry name" value="Proteasome"/>
    <property type="match status" value="1"/>
</dbReference>
<evidence type="ECO:0000313" key="6">
    <source>
        <dbReference type="EMBL" id="CAD8066328.1"/>
    </source>
</evidence>
<name>A0A8S1LE39_PARPR</name>
<dbReference type="InterPro" id="IPR023332">
    <property type="entry name" value="Proteasome_alpha-type"/>
</dbReference>
<dbReference type="InterPro" id="IPR001353">
    <property type="entry name" value="Proteasome_sua/b"/>
</dbReference>
<accession>A0A8S1LE39</accession>
<dbReference type="EMBL" id="CAJJDM010000038">
    <property type="protein sequence ID" value="CAD8066328.1"/>
    <property type="molecule type" value="Genomic_DNA"/>
</dbReference>
<evidence type="ECO:0000256" key="1">
    <source>
        <dbReference type="ARBA" id="ARBA00004496"/>
    </source>
</evidence>
<reference evidence="6" key="1">
    <citation type="submission" date="2021-01" db="EMBL/GenBank/DDBJ databases">
        <authorList>
            <consortium name="Genoscope - CEA"/>
            <person name="William W."/>
        </authorList>
    </citation>
    <scope>NUCLEOTIDE SEQUENCE</scope>
</reference>
<gene>
    <name evidence="6" type="ORF">PPRIM_AZ9-3.1.T0390033</name>
</gene>
<dbReference type="InterPro" id="IPR000426">
    <property type="entry name" value="Proteasome_asu_N"/>
</dbReference>
<comment type="similarity">
    <text evidence="4">Belongs to the peptidase T1A family.</text>
</comment>
<dbReference type="GO" id="GO:0005737">
    <property type="term" value="C:cytoplasm"/>
    <property type="evidence" value="ECO:0007669"/>
    <property type="project" value="UniProtKB-SubCell"/>
</dbReference>
<comment type="subcellular location">
    <subcellularLocation>
        <location evidence="1">Cytoplasm</location>
    </subcellularLocation>
</comment>
<dbReference type="OMA" id="ICMLDHH"/>
<dbReference type="CDD" id="cd03755">
    <property type="entry name" value="proteasome_alpha_type_7"/>
    <property type="match status" value="1"/>
</dbReference>
<evidence type="ECO:0000259" key="5">
    <source>
        <dbReference type="SMART" id="SM00948"/>
    </source>
</evidence>
<keyword evidence="7" id="KW-1185">Reference proteome</keyword>
<keyword evidence="3 4" id="KW-0647">Proteasome</keyword>
<feature type="domain" description="Proteasome alpha-type subunits" evidence="5">
    <location>
        <begin position="3"/>
        <end position="25"/>
    </location>
</feature>
<dbReference type="PANTHER" id="PTHR11599">
    <property type="entry name" value="PROTEASOME SUBUNIT ALPHA/BETA"/>
    <property type="match status" value="1"/>
</dbReference>
<dbReference type="NCBIfam" id="NF003075">
    <property type="entry name" value="PRK03996.1"/>
    <property type="match status" value="1"/>
</dbReference>
<keyword evidence="2" id="KW-0963">Cytoplasm</keyword>